<accession>A0A372M5Z6</accession>
<sequence length="109" mass="12409">MSVSGRVERRIRRDFPGEGFAEQLLRLLEALPEVAGYDPRMLGSERVQAAVVLAARGSVRGFVDAVQLARLDWRDLLMAAGLAHRDWPERLDAELGPVVRRRWWSRRSS</sequence>
<dbReference type="OrthoDB" id="3698546at2"/>
<dbReference type="Proteomes" id="UP000263094">
    <property type="component" value="Unassembled WGS sequence"/>
</dbReference>
<dbReference type="EMBL" id="QUAK01000076">
    <property type="protein sequence ID" value="RFU86030.1"/>
    <property type="molecule type" value="Genomic_DNA"/>
</dbReference>
<keyword evidence="2" id="KW-1185">Reference proteome</keyword>
<evidence type="ECO:0000313" key="2">
    <source>
        <dbReference type="Proteomes" id="UP000263094"/>
    </source>
</evidence>
<gene>
    <name evidence="1" type="ORF">DY218_14075</name>
</gene>
<protein>
    <submittedName>
        <fullName evidence="1">Uncharacterized protein</fullName>
    </submittedName>
</protein>
<comment type="caution">
    <text evidence="1">The sequence shown here is derived from an EMBL/GenBank/DDBJ whole genome shotgun (WGS) entry which is preliminary data.</text>
</comment>
<reference evidence="1 2" key="1">
    <citation type="submission" date="2018-08" db="EMBL/GenBank/DDBJ databases">
        <title>Isolation, diversity and antifungal activity of Actinobacteria from wheat.</title>
        <authorList>
            <person name="Han C."/>
        </authorList>
    </citation>
    <scope>NUCLEOTIDE SEQUENCE [LARGE SCALE GENOMIC DNA]</scope>
    <source>
        <strain evidence="1 2">NEAU-YY421</strain>
    </source>
</reference>
<name>A0A372M5Z6_9ACTN</name>
<organism evidence="1 2">
    <name type="scientific">Streptomyces triticagri</name>
    <dbReference type="NCBI Taxonomy" id="2293568"/>
    <lineage>
        <taxon>Bacteria</taxon>
        <taxon>Bacillati</taxon>
        <taxon>Actinomycetota</taxon>
        <taxon>Actinomycetes</taxon>
        <taxon>Kitasatosporales</taxon>
        <taxon>Streptomycetaceae</taxon>
        <taxon>Streptomyces</taxon>
    </lineage>
</organism>
<proteinExistence type="predicted"/>
<evidence type="ECO:0000313" key="1">
    <source>
        <dbReference type="EMBL" id="RFU86030.1"/>
    </source>
</evidence>
<dbReference type="AlphaFoldDB" id="A0A372M5Z6"/>